<comment type="caution">
    <text evidence="2">The sequence shown here is derived from an EMBL/GenBank/DDBJ whole genome shotgun (WGS) entry which is preliminary data.</text>
</comment>
<dbReference type="PANTHER" id="PTHR16134:SF119">
    <property type="entry name" value="AT02038P-RELATED"/>
    <property type="match status" value="1"/>
</dbReference>
<organism evidence="2 3">
    <name type="scientific">Jimgerdemannia flammicorona</name>
    <dbReference type="NCBI Taxonomy" id="994334"/>
    <lineage>
        <taxon>Eukaryota</taxon>
        <taxon>Fungi</taxon>
        <taxon>Fungi incertae sedis</taxon>
        <taxon>Mucoromycota</taxon>
        <taxon>Mucoromycotina</taxon>
        <taxon>Endogonomycetes</taxon>
        <taxon>Endogonales</taxon>
        <taxon>Endogonaceae</taxon>
        <taxon>Jimgerdemannia</taxon>
    </lineage>
</organism>
<sequence length="353" mass="39435">MNSNKLTSPPRRAPNLPPEILQEIFTLVIYDRTPLDELDLFACSLVCTSWHTEARPLLTHHLLADFRWGSRTPNGASLLVRAVDQLAESFRSGLHYAHHVTELTINVNILINHGQRYRPNCTTAKCVTMKAYCNLMRMAPNLRKLNIDLYHCHKLSTHAAHIISQFLTRNIYPLCSGITALTLSNVNQVPHTKFLDDFLSCLSSSPNLTHLETHSLHLNRSLQGALRMCTSTQTVQIAANTLLELATVIPSWPRLRTLRVTYISEGVSALLLALAAFCPNLEELRLSSGRGDDLSVHAVQNLLQTCQRLRVLVLLGMRVDQDPVHAMAMAHPTVERLELGKRTYFVGSSSLAG</sequence>
<dbReference type="InterPro" id="IPR001810">
    <property type="entry name" value="F-box_dom"/>
</dbReference>
<dbReference type="InterPro" id="IPR032675">
    <property type="entry name" value="LRR_dom_sf"/>
</dbReference>
<evidence type="ECO:0000259" key="1">
    <source>
        <dbReference type="Pfam" id="PF12937"/>
    </source>
</evidence>
<dbReference type="Proteomes" id="UP000268093">
    <property type="component" value="Unassembled WGS sequence"/>
</dbReference>
<dbReference type="Pfam" id="PF12937">
    <property type="entry name" value="F-box-like"/>
    <property type="match status" value="1"/>
</dbReference>
<protein>
    <recommendedName>
        <fullName evidence="1">F-box domain-containing protein</fullName>
    </recommendedName>
</protein>
<dbReference type="Gene3D" id="3.80.10.10">
    <property type="entry name" value="Ribonuclease Inhibitor"/>
    <property type="match status" value="1"/>
</dbReference>
<dbReference type="InterPro" id="IPR036047">
    <property type="entry name" value="F-box-like_dom_sf"/>
</dbReference>
<dbReference type="PANTHER" id="PTHR16134">
    <property type="entry name" value="F-BOX/TPR REPEAT PROTEIN POF3"/>
    <property type="match status" value="1"/>
</dbReference>
<dbReference type="AlphaFoldDB" id="A0A433DDH7"/>
<feature type="domain" description="F-box" evidence="1">
    <location>
        <begin position="15"/>
        <end position="58"/>
    </location>
</feature>
<dbReference type="SUPFAM" id="SSF81383">
    <property type="entry name" value="F-box domain"/>
    <property type="match status" value="1"/>
</dbReference>
<name>A0A433DDH7_9FUNG</name>
<proteinExistence type="predicted"/>
<gene>
    <name evidence="2" type="ORF">BC936DRAFT_143696</name>
</gene>
<accession>A0A433DDH7</accession>
<evidence type="ECO:0000313" key="3">
    <source>
        <dbReference type="Proteomes" id="UP000268093"/>
    </source>
</evidence>
<reference evidence="2 3" key="1">
    <citation type="journal article" date="2018" name="New Phytol.">
        <title>Phylogenomics of Endogonaceae and evolution of mycorrhizas within Mucoromycota.</title>
        <authorList>
            <person name="Chang Y."/>
            <person name="Desiro A."/>
            <person name="Na H."/>
            <person name="Sandor L."/>
            <person name="Lipzen A."/>
            <person name="Clum A."/>
            <person name="Barry K."/>
            <person name="Grigoriev I.V."/>
            <person name="Martin F.M."/>
            <person name="Stajich J.E."/>
            <person name="Smith M.E."/>
            <person name="Bonito G."/>
            <person name="Spatafora J.W."/>
        </authorList>
    </citation>
    <scope>NUCLEOTIDE SEQUENCE [LARGE SCALE GENOMIC DNA]</scope>
    <source>
        <strain evidence="2 3">GMNB39</strain>
    </source>
</reference>
<dbReference type="SUPFAM" id="SSF52047">
    <property type="entry name" value="RNI-like"/>
    <property type="match status" value="1"/>
</dbReference>
<dbReference type="EMBL" id="RBNI01002804">
    <property type="protein sequence ID" value="RUP48902.1"/>
    <property type="molecule type" value="Genomic_DNA"/>
</dbReference>
<dbReference type="Gene3D" id="1.20.1280.50">
    <property type="match status" value="1"/>
</dbReference>
<evidence type="ECO:0000313" key="2">
    <source>
        <dbReference type="EMBL" id="RUP48902.1"/>
    </source>
</evidence>
<keyword evidence="3" id="KW-1185">Reference proteome</keyword>